<keyword evidence="2" id="KW-1185">Reference proteome</keyword>
<organism evidence="1 2">
    <name type="scientific">Babesia caballi</name>
    <dbReference type="NCBI Taxonomy" id="5871"/>
    <lineage>
        <taxon>Eukaryota</taxon>
        <taxon>Sar</taxon>
        <taxon>Alveolata</taxon>
        <taxon>Apicomplexa</taxon>
        <taxon>Aconoidasida</taxon>
        <taxon>Piroplasmida</taxon>
        <taxon>Babesiidae</taxon>
        <taxon>Babesia</taxon>
    </lineage>
</organism>
<evidence type="ECO:0000313" key="2">
    <source>
        <dbReference type="Proteomes" id="UP001497744"/>
    </source>
</evidence>
<dbReference type="RefSeq" id="XP_067713064.1">
    <property type="nucleotide sequence ID" value="XM_067856963.1"/>
</dbReference>
<reference evidence="1 2" key="1">
    <citation type="submission" date="2021-06" db="EMBL/GenBank/DDBJ databases">
        <title>Genome sequence of Babesia caballi.</title>
        <authorList>
            <person name="Yamagishi J."/>
            <person name="Kidaka T."/>
            <person name="Ochi A."/>
        </authorList>
    </citation>
    <scope>NUCLEOTIDE SEQUENCE [LARGE SCALE GENOMIC DNA]</scope>
    <source>
        <strain evidence="1">USDA-D6B2</strain>
    </source>
</reference>
<comment type="caution">
    <text evidence="1">The sequence shown here is derived from an EMBL/GenBank/DDBJ whole genome shotgun (WGS) entry which is preliminary data.</text>
</comment>
<dbReference type="EMBL" id="BPLF01000001">
    <property type="protein sequence ID" value="GIX60993.1"/>
    <property type="molecule type" value="Genomic_DNA"/>
</dbReference>
<dbReference type="AlphaFoldDB" id="A0AAV4LMQ2"/>
<protein>
    <submittedName>
        <fullName evidence="1">Ribosome-binding protein 1</fullName>
    </submittedName>
</protein>
<proteinExistence type="predicted"/>
<evidence type="ECO:0000313" key="1">
    <source>
        <dbReference type="EMBL" id="GIX60993.1"/>
    </source>
</evidence>
<gene>
    <name evidence="1" type="ORF">BcabD6B2_04280</name>
</gene>
<dbReference type="Proteomes" id="UP001497744">
    <property type="component" value="Unassembled WGS sequence"/>
</dbReference>
<name>A0AAV4LMQ2_BABCB</name>
<dbReference type="GeneID" id="94192476"/>
<accession>A0AAV4LMQ2</accession>
<sequence length="155" mass="17220">MTAESNRIKQATTLKDALEFLARIHDSGAASTVGKALEEKVKEAVHKLGAKEIRAEFSLTKEITKNLSDVLKKASELRDVVVTALQITYGQFSSIKVDECKTELAGILIQVLPNLYNTLFYMYFQVSGSFRSRGGGGWELQKCKPSSSDDEYLHK</sequence>